<keyword evidence="4" id="KW-1185">Reference proteome</keyword>
<dbReference type="Proteomes" id="UP000001940">
    <property type="component" value="Chromosome II"/>
</dbReference>
<evidence type="ECO:0000256" key="1">
    <source>
        <dbReference type="SAM" id="MobiDB-lite"/>
    </source>
</evidence>
<dbReference type="Bgee" id="WBGene00284850">
    <property type="expression patterns" value="Expressed in larva and 1 other cell type or tissue"/>
</dbReference>
<dbReference type="EMBL" id="BX284602">
    <property type="protein sequence ID" value="SPC47308.1"/>
    <property type="molecule type" value="Genomic_DNA"/>
</dbReference>
<dbReference type="FunCoup" id="A0A2K5ATT4">
    <property type="interactions" value="252"/>
</dbReference>
<evidence type="ECO:0000313" key="4">
    <source>
        <dbReference type="Proteomes" id="UP000001940"/>
    </source>
</evidence>
<evidence type="ECO:0000256" key="2">
    <source>
        <dbReference type="SAM" id="Phobius"/>
    </source>
</evidence>
<dbReference type="SMR" id="A0A2K5ATT4"/>
<keyword evidence="2" id="KW-0472">Membrane</keyword>
<protein>
    <submittedName>
        <fullName evidence="3">UPF0506 domain-containing protein</fullName>
    </submittedName>
</protein>
<feature type="region of interest" description="Disordered" evidence="1">
    <location>
        <begin position="91"/>
        <end position="123"/>
    </location>
</feature>
<accession>A0A2K5ATT4</accession>
<organism evidence="3 4">
    <name type="scientific">Caenorhabditis elegans</name>
    <dbReference type="NCBI Taxonomy" id="6239"/>
    <lineage>
        <taxon>Eukaryota</taxon>
        <taxon>Metazoa</taxon>
        <taxon>Ecdysozoa</taxon>
        <taxon>Nematoda</taxon>
        <taxon>Chromadorea</taxon>
        <taxon>Rhabditida</taxon>
        <taxon>Rhabditina</taxon>
        <taxon>Rhabditomorpha</taxon>
        <taxon>Rhabditoidea</taxon>
        <taxon>Rhabditidae</taxon>
        <taxon>Peloderinae</taxon>
        <taxon>Caenorhabditis</taxon>
    </lineage>
</organism>
<keyword evidence="2" id="KW-0812">Transmembrane</keyword>
<dbReference type="InParanoid" id="A0A2K5ATT4"/>
<name>A0A2K5ATT4_CAEEL</name>
<feature type="transmembrane region" description="Helical" evidence="2">
    <location>
        <begin position="55"/>
        <end position="81"/>
    </location>
</feature>
<sequence length="123" mass="13467">MYYLDNSDVGQKCQTYFSSGDYTNCANSNGCMTSDAQYKECCIDNNYCSFVATIYFIYVILSVILCCIIISIVGSVIFCCVKGIMCCAREGAGKDDQDPEQSGEICEDSTTSSQESMKCSKIA</sequence>
<evidence type="ECO:0000313" key="5">
    <source>
        <dbReference type="WormBase" id="Y46B2A.4"/>
    </source>
</evidence>
<feature type="compositionally biased region" description="Acidic residues" evidence="1">
    <location>
        <begin position="97"/>
        <end position="107"/>
    </location>
</feature>
<feature type="compositionally biased region" description="Polar residues" evidence="1">
    <location>
        <begin position="108"/>
        <end position="117"/>
    </location>
</feature>
<reference evidence="3 4" key="1">
    <citation type="journal article" date="1998" name="Science">
        <title>Genome sequence of the nematode C. elegans: a platform for investigating biology.</title>
        <authorList>
            <consortium name="The C. elegans sequencing consortium"/>
            <person name="Sulson J.E."/>
            <person name="Waterston R."/>
        </authorList>
    </citation>
    <scope>NUCLEOTIDE SEQUENCE [LARGE SCALE GENOMIC DNA]</scope>
    <source>
        <strain evidence="3 4">Bristol N2</strain>
    </source>
</reference>
<proteinExistence type="predicted"/>
<dbReference type="AGR" id="WB:WBGene00284850"/>
<evidence type="ECO:0000313" key="3">
    <source>
        <dbReference type="EMBL" id="SPC47308.1"/>
    </source>
</evidence>
<dbReference type="WormBase" id="Y46B2A.4">
    <property type="protein sequence ID" value="CE52575"/>
    <property type="gene ID" value="WBGene00284850"/>
</dbReference>
<gene>
    <name evidence="3" type="ORF">CELE_Y46B2A.4</name>
    <name evidence="3 5" type="ORF">Y46B2A.4</name>
</gene>
<keyword evidence="2" id="KW-1133">Transmembrane helix</keyword>
<dbReference type="AlphaFoldDB" id="A0A2K5ATT4"/>